<protein>
    <recommendedName>
        <fullName evidence="4">DUF4369 domain-containing protein</fullName>
    </recommendedName>
</protein>
<dbReference type="AlphaFoldDB" id="A0A1N7N338"/>
<dbReference type="RefSeq" id="WP_076377658.1">
    <property type="nucleotide sequence ID" value="NZ_AP017422.1"/>
</dbReference>
<evidence type="ECO:0000313" key="2">
    <source>
        <dbReference type="EMBL" id="SIS92601.1"/>
    </source>
</evidence>
<gene>
    <name evidence="2" type="ORF">SAMN05421788_102129</name>
</gene>
<name>A0A1N7N338_9BACT</name>
<evidence type="ECO:0008006" key="4">
    <source>
        <dbReference type="Google" id="ProtNLM"/>
    </source>
</evidence>
<keyword evidence="3" id="KW-1185">Reference proteome</keyword>
<keyword evidence="1" id="KW-0732">Signal</keyword>
<reference evidence="3" key="1">
    <citation type="submission" date="2017-01" db="EMBL/GenBank/DDBJ databases">
        <authorList>
            <person name="Varghese N."/>
            <person name="Submissions S."/>
        </authorList>
    </citation>
    <scope>NUCLEOTIDE SEQUENCE [LARGE SCALE GENOMIC DNA]</scope>
    <source>
        <strain evidence="3">DSM 21054</strain>
    </source>
</reference>
<dbReference type="EMBL" id="FTOR01000002">
    <property type="protein sequence ID" value="SIS92601.1"/>
    <property type="molecule type" value="Genomic_DNA"/>
</dbReference>
<sequence>MNQFGCLLVAMLMVVSATAQNPHEYYPQRPIVGDTVTFQYQPEYTLLKGLSPVTGVIYFYRNDEWEKHDLSLHLTDTGYISRIYLPEGTALIVPVLSAGGKTDRGGKFTYAILCSTKNGQVVSTSSAAWGALRTPLLINKGLVPKIAEDSAYIKPEVSRMWMKSEIEHHPESRRRIFYYAMAILQEVDSARFATSLPVEANYICSLPDVTEKEMRMVSKAYRELAGDNAKAEAVDQLILTRFPNGTKAQHKEAAN</sequence>
<dbReference type="STRING" id="477680.SAMN05421788_102129"/>
<evidence type="ECO:0000256" key="1">
    <source>
        <dbReference type="SAM" id="SignalP"/>
    </source>
</evidence>
<organism evidence="2 3">
    <name type="scientific">Filimonas lacunae</name>
    <dbReference type="NCBI Taxonomy" id="477680"/>
    <lineage>
        <taxon>Bacteria</taxon>
        <taxon>Pseudomonadati</taxon>
        <taxon>Bacteroidota</taxon>
        <taxon>Chitinophagia</taxon>
        <taxon>Chitinophagales</taxon>
        <taxon>Chitinophagaceae</taxon>
        <taxon>Filimonas</taxon>
    </lineage>
</organism>
<proteinExistence type="predicted"/>
<dbReference type="Proteomes" id="UP000186917">
    <property type="component" value="Unassembled WGS sequence"/>
</dbReference>
<feature type="chain" id="PRO_5009943566" description="DUF4369 domain-containing protein" evidence="1">
    <location>
        <begin position="20"/>
        <end position="255"/>
    </location>
</feature>
<dbReference type="OrthoDB" id="634996at2"/>
<accession>A0A1N7N338</accession>
<evidence type="ECO:0000313" key="3">
    <source>
        <dbReference type="Proteomes" id="UP000186917"/>
    </source>
</evidence>
<feature type="signal peptide" evidence="1">
    <location>
        <begin position="1"/>
        <end position="19"/>
    </location>
</feature>